<dbReference type="Pfam" id="PF11396">
    <property type="entry name" value="PepSY_like"/>
    <property type="match status" value="2"/>
</dbReference>
<dbReference type="AlphaFoldDB" id="A0A4R7CVI9"/>
<protein>
    <submittedName>
        <fullName evidence="3">Putative PepSY-like beta-lactamase-inhibitor</fullName>
    </submittedName>
</protein>
<keyword evidence="4" id="KW-1185">Reference proteome</keyword>
<name>A0A4R7CVI9_9SPHI</name>
<feature type="domain" description="Putative beta-lactamase-inhibitor-like PepSY-like" evidence="2">
    <location>
        <begin position="25"/>
        <end position="55"/>
    </location>
</feature>
<dbReference type="EMBL" id="SNZV01000006">
    <property type="protein sequence ID" value="TDS12439.1"/>
    <property type="molecule type" value="Genomic_DNA"/>
</dbReference>
<accession>A0A4R7CVI9</accession>
<keyword evidence="1" id="KW-0732">Signal</keyword>
<dbReference type="Proteomes" id="UP000294752">
    <property type="component" value="Unassembled WGS sequence"/>
</dbReference>
<gene>
    <name evidence="3" type="ORF">B0I21_106297</name>
</gene>
<evidence type="ECO:0000259" key="2">
    <source>
        <dbReference type="Pfam" id="PF11396"/>
    </source>
</evidence>
<dbReference type="Gene3D" id="3.40.1420.30">
    <property type="match status" value="1"/>
</dbReference>
<comment type="caution">
    <text evidence="3">The sequence shown here is derived from an EMBL/GenBank/DDBJ whole genome shotgun (WGS) entry which is preliminary data.</text>
</comment>
<evidence type="ECO:0000313" key="3">
    <source>
        <dbReference type="EMBL" id="TDS12439.1"/>
    </source>
</evidence>
<dbReference type="OrthoDB" id="710080at2"/>
<organism evidence="3 4">
    <name type="scientific">Sphingobacterium paludis</name>
    <dbReference type="NCBI Taxonomy" id="1476465"/>
    <lineage>
        <taxon>Bacteria</taxon>
        <taxon>Pseudomonadati</taxon>
        <taxon>Bacteroidota</taxon>
        <taxon>Sphingobacteriia</taxon>
        <taxon>Sphingobacteriales</taxon>
        <taxon>Sphingobacteriaceae</taxon>
        <taxon>Sphingobacterium</taxon>
    </lineage>
</organism>
<dbReference type="SUPFAM" id="SSF160574">
    <property type="entry name" value="BT0923-like"/>
    <property type="match status" value="1"/>
</dbReference>
<evidence type="ECO:0000256" key="1">
    <source>
        <dbReference type="SAM" id="SignalP"/>
    </source>
</evidence>
<dbReference type="RefSeq" id="WP_133641057.1">
    <property type="nucleotide sequence ID" value="NZ_SNZV01000006.1"/>
</dbReference>
<feature type="domain" description="Putative beta-lactamase-inhibitor-like PepSY-like" evidence="2">
    <location>
        <begin position="63"/>
        <end position="143"/>
    </location>
</feature>
<feature type="signal peptide" evidence="1">
    <location>
        <begin position="1"/>
        <end position="22"/>
    </location>
</feature>
<feature type="chain" id="PRO_5020957504" evidence="1">
    <location>
        <begin position="23"/>
        <end position="147"/>
    </location>
</feature>
<dbReference type="InterPro" id="IPR021533">
    <property type="entry name" value="PepSY-like"/>
</dbReference>
<sequence length="147" mass="16829">MDARRILIVILMMLPAIGTVCAADKPIPFDKLPQKAKQFFEAYFSKDDIVEVSVDNPYFFGTEYEVVLRDGSKIEFASQGEWMEVKMKNKAVPLAIIPKTIILYVKKSFPDTFVTSMKKKGALYKVKISNALELEFSRQGEFLRFDD</sequence>
<evidence type="ECO:0000313" key="4">
    <source>
        <dbReference type="Proteomes" id="UP000294752"/>
    </source>
</evidence>
<reference evidence="3 4" key="1">
    <citation type="submission" date="2019-03" db="EMBL/GenBank/DDBJ databases">
        <title>Genomic Encyclopedia of Type Strains, Phase III (KMG-III): the genomes of soil and plant-associated and newly described type strains.</title>
        <authorList>
            <person name="Whitman W."/>
        </authorList>
    </citation>
    <scope>NUCLEOTIDE SEQUENCE [LARGE SCALE GENOMIC DNA]</scope>
    <source>
        <strain evidence="3 4">CGMCC 1.12801</strain>
    </source>
</reference>
<proteinExistence type="predicted"/>